<dbReference type="Proteomes" id="UP000799118">
    <property type="component" value="Unassembled WGS sequence"/>
</dbReference>
<dbReference type="EMBL" id="ML769545">
    <property type="protein sequence ID" value="KAE9394668.1"/>
    <property type="molecule type" value="Genomic_DNA"/>
</dbReference>
<dbReference type="OrthoDB" id="10003767at2759"/>
<dbReference type="AlphaFoldDB" id="A0A6A4HAK7"/>
<feature type="domain" description="Aminoglycoside phosphotransferase" evidence="1">
    <location>
        <begin position="92"/>
        <end position="220"/>
    </location>
</feature>
<evidence type="ECO:0000259" key="1">
    <source>
        <dbReference type="Pfam" id="PF01636"/>
    </source>
</evidence>
<proteinExistence type="predicted"/>
<dbReference type="PANTHER" id="PTHR21310">
    <property type="entry name" value="AMINOGLYCOSIDE PHOSPHOTRANSFERASE-RELATED-RELATED"/>
    <property type="match status" value="1"/>
</dbReference>
<keyword evidence="3" id="KW-1185">Reference proteome</keyword>
<dbReference type="Pfam" id="PF01636">
    <property type="entry name" value="APH"/>
    <property type="match status" value="1"/>
</dbReference>
<dbReference type="Gene3D" id="3.90.1200.10">
    <property type="match status" value="1"/>
</dbReference>
<gene>
    <name evidence="2" type="ORF">BT96DRAFT_1047094</name>
</gene>
<evidence type="ECO:0000313" key="2">
    <source>
        <dbReference type="EMBL" id="KAE9394668.1"/>
    </source>
</evidence>
<dbReference type="PANTHER" id="PTHR21310:SF54">
    <property type="entry name" value="AMINOGLYCOSIDE PHOSPHOTRANSFERASE DOMAIN-CONTAINING PROTEIN"/>
    <property type="match status" value="1"/>
</dbReference>
<evidence type="ECO:0000313" key="3">
    <source>
        <dbReference type="Proteomes" id="UP000799118"/>
    </source>
</evidence>
<dbReference type="SUPFAM" id="SSF56112">
    <property type="entry name" value="Protein kinase-like (PK-like)"/>
    <property type="match status" value="1"/>
</dbReference>
<name>A0A6A4HAK7_9AGAR</name>
<organism evidence="2 3">
    <name type="scientific">Gymnopus androsaceus JB14</name>
    <dbReference type="NCBI Taxonomy" id="1447944"/>
    <lineage>
        <taxon>Eukaryota</taxon>
        <taxon>Fungi</taxon>
        <taxon>Dikarya</taxon>
        <taxon>Basidiomycota</taxon>
        <taxon>Agaricomycotina</taxon>
        <taxon>Agaricomycetes</taxon>
        <taxon>Agaricomycetidae</taxon>
        <taxon>Agaricales</taxon>
        <taxon>Marasmiineae</taxon>
        <taxon>Omphalotaceae</taxon>
        <taxon>Gymnopus</taxon>
    </lineage>
</organism>
<reference evidence="2" key="1">
    <citation type="journal article" date="2019" name="Environ. Microbiol.">
        <title>Fungal ecological strategies reflected in gene transcription - a case study of two litter decomposers.</title>
        <authorList>
            <person name="Barbi F."/>
            <person name="Kohler A."/>
            <person name="Barry K."/>
            <person name="Baskaran P."/>
            <person name="Daum C."/>
            <person name="Fauchery L."/>
            <person name="Ihrmark K."/>
            <person name="Kuo A."/>
            <person name="LaButti K."/>
            <person name="Lipzen A."/>
            <person name="Morin E."/>
            <person name="Grigoriev I.V."/>
            <person name="Henrissat B."/>
            <person name="Lindahl B."/>
            <person name="Martin F."/>
        </authorList>
    </citation>
    <scope>NUCLEOTIDE SEQUENCE</scope>
    <source>
        <strain evidence="2">JB14</strain>
    </source>
</reference>
<dbReference type="InterPro" id="IPR002575">
    <property type="entry name" value="Aminoglycoside_PTrfase"/>
</dbReference>
<dbReference type="InterPro" id="IPR051678">
    <property type="entry name" value="AGP_Transferase"/>
</dbReference>
<sequence>MSVNLERLTKPQALADAKAAIESHCTSKIASIHLAKEQGMFSRTFMVVLEDRSNIVVQLKDNEIDLTKVALARALLGNIVPSMHAAKTKKAHFAYISTFISGEMWAAKDNSGQLSGEQAVHLASQMGRLIAKCSLGSNHVTSGIVEYIIVPRLHKILEKGDSLTVEARSRIETLLKKTDELKALPLTLCHIDLNERNIIVNDTAEIVGLIDWEQAGLLPLGMNAWCIRYLAVKTTGGVDCVNEDTLPMTQAFWKTLTADVPLNLQPAIVTAMQVGYILIAVFIEGITPSKMVLSNLVARFDWLENTFRSFCSA</sequence>
<protein>
    <recommendedName>
        <fullName evidence="1">Aminoglycoside phosphotransferase domain-containing protein</fullName>
    </recommendedName>
</protein>
<dbReference type="InterPro" id="IPR011009">
    <property type="entry name" value="Kinase-like_dom_sf"/>
</dbReference>
<accession>A0A6A4HAK7</accession>